<dbReference type="NCBIfam" id="TIGR01891">
    <property type="entry name" value="amidohydrolases"/>
    <property type="match status" value="1"/>
</dbReference>
<dbReference type="PANTHER" id="PTHR11014:SF63">
    <property type="entry name" value="METALLOPEPTIDASE, PUTATIVE (AFU_ORTHOLOGUE AFUA_6G09600)-RELATED"/>
    <property type="match status" value="1"/>
</dbReference>
<dbReference type="SUPFAM" id="SSF53187">
    <property type="entry name" value="Zn-dependent exopeptidases"/>
    <property type="match status" value="1"/>
</dbReference>
<dbReference type="GO" id="GO:0019877">
    <property type="term" value="P:diaminopimelate biosynthetic process"/>
    <property type="evidence" value="ECO:0007669"/>
    <property type="project" value="UniProtKB-ARBA"/>
</dbReference>
<proteinExistence type="predicted"/>
<dbReference type="Gene3D" id="3.30.70.360">
    <property type="match status" value="1"/>
</dbReference>
<sequence length="386" mass="42337">MLQTKLVDSALKAWTIEQRRHFHMHPELSGQEFETAAYVKEKLAEFGIPVDSRFSEPNVIAYFKGTEGKKTVALRADMDALPLYEEGDKPYISTVPGVMHGCGHDGHTAILLAVAKWMSSHPDQVKNNIVFIFQSSEEASPSGAQQLVKEGVLDEVDVIYGIHLMSRLPLGKIGFASGFAMASSDDFDITIEGVGGHGGQPQDAVDPIYIATHLIQAFQSVVSRNLHPLHAGVISFGGMQAGNSYNVIPSEVKLQGTIRAMTFEAAELMNKKTAQLTESICASFGANGHYEFIEGTPPLYNHPEACEYALKVIQDIFGEEAFEPMEPSMGAEDFSYYLKEKTGAFINVGMQSEKSKYPHHHPLFDIDEDAIPTAIELMIQLALNGE</sequence>
<dbReference type="RefSeq" id="WP_066228095.1">
    <property type="nucleotide sequence ID" value="NZ_LQYN01000019.1"/>
</dbReference>
<feature type="domain" description="Peptidase M20 dimerisation" evidence="3">
    <location>
        <begin position="186"/>
        <end position="275"/>
    </location>
</feature>
<evidence type="ECO:0000313" key="5">
    <source>
        <dbReference type="Proteomes" id="UP000075666"/>
    </source>
</evidence>
<keyword evidence="2" id="KW-0479">Metal-binding</keyword>
<dbReference type="OrthoDB" id="2416606at2"/>
<accession>A0A150LD75</accession>
<dbReference type="PATRIC" id="fig|46224.3.peg.1443"/>
<gene>
    <name evidence="4" type="ORF">B4102_2392</name>
</gene>
<evidence type="ECO:0000313" key="4">
    <source>
        <dbReference type="EMBL" id="KYD09979.1"/>
    </source>
</evidence>
<evidence type="ECO:0000256" key="1">
    <source>
        <dbReference type="ARBA" id="ARBA00022801"/>
    </source>
</evidence>
<dbReference type="Pfam" id="PF01546">
    <property type="entry name" value="Peptidase_M20"/>
    <property type="match status" value="1"/>
</dbReference>
<dbReference type="EC" id="3.5.1.47" evidence="4"/>
<keyword evidence="1 4" id="KW-0378">Hydrolase</keyword>
<name>A0A150LD75_9BACI</name>
<dbReference type="InterPro" id="IPR011650">
    <property type="entry name" value="Peptidase_M20_dimer"/>
</dbReference>
<dbReference type="AlphaFoldDB" id="A0A150LD75"/>
<keyword evidence="5" id="KW-1185">Reference proteome</keyword>
<dbReference type="Gene3D" id="3.40.630.10">
    <property type="entry name" value="Zn peptidases"/>
    <property type="match status" value="1"/>
</dbReference>
<dbReference type="InterPro" id="IPR017439">
    <property type="entry name" value="Amidohydrolase"/>
</dbReference>
<evidence type="ECO:0000259" key="3">
    <source>
        <dbReference type="Pfam" id="PF07687"/>
    </source>
</evidence>
<comment type="cofactor">
    <cofactor evidence="2">
        <name>Mn(2+)</name>
        <dbReference type="ChEBI" id="CHEBI:29035"/>
    </cofactor>
    <text evidence="2">The Mn(2+) ion enhances activity.</text>
</comment>
<dbReference type="PANTHER" id="PTHR11014">
    <property type="entry name" value="PEPTIDASE M20 FAMILY MEMBER"/>
    <property type="match status" value="1"/>
</dbReference>
<feature type="binding site" evidence="2">
    <location>
        <position position="360"/>
    </location>
    <ligand>
        <name>Mn(2+)</name>
        <dbReference type="ChEBI" id="CHEBI:29035"/>
        <label>2</label>
    </ligand>
</feature>
<dbReference type="InterPro" id="IPR002933">
    <property type="entry name" value="Peptidase_M20"/>
</dbReference>
<dbReference type="Pfam" id="PF07687">
    <property type="entry name" value="M20_dimer"/>
    <property type="match status" value="1"/>
</dbReference>
<protein>
    <submittedName>
        <fullName evidence="4">N-acetyl-L,L-diaminopimelate deacetylase</fullName>
        <ecNumber evidence="4">3.5.1.47</ecNumber>
    </submittedName>
</protein>
<reference evidence="4 5" key="1">
    <citation type="submission" date="2016-01" db="EMBL/GenBank/DDBJ databases">
        <title>Genome Sequences of Twelve Sporeforming Bacillus Species Isolated from Foods.</title>
        <authorList>
            <person name="Berendsen E.M."/>
            <person name="Wells-Bennik M.H."/>
            <person name="Krawcyk A.O."/>
            <person name="De Jong A."/>
            <person name="Holsappel S."/>
            <person name="Eijlander R.T."/>
            <person name="Kuipers O.P."/>
        </authorList>
    </citation>
    <scope>NUCLEOTIDE SEQUENCE [LARGE SCALE GENOMIC DNA]</scope>
    <source>
        <strain evidence="4 5">B4102</strain>
    </source>
</reference>
<keyword evidence="2" id="KW-0464">Manganese</keyword>
<evidence type="ECO:0000256" key="2">
    <source>
        <dbReference type="PIRSR" id="PIRSR005962-1"/>
    </source>
</evidence>
<dbReference type="SUPFAM" id="SSF55031">
    <property type="entry name" value="Bacterial exopeptidase dimerisation domain"/>
    <property type="match status" value="1"/>
</dbReference>
<feature type="binding site" evidence="2">
    <location>
        <position position="138"/>
    </location>
    <ligand>
        <name>Mn(2+)</name>
        <dbReference type="ChEBI" id="CHEBI:29035"/>
        <label>2</label>
    </ligand>
</feature>
<dbReference type="Proteomes" id="UP000075666">
    <property type="component" value="Unassembled WGS sequence"/>
</dbReference>
<dbReference type="GO" id="GO:0046872">
    <property type="term" value="F:metal ion binding"/>
    <property type="evidence" value="ECO:0007669"/>
    <property type="project" value="UniProtKB-KW"/>
</dbReference>
<dbReference type="PIRSF" id="PIRSF005962">
    <property type="entry name" value="Pept_M20D_amidohydro"/>
    <property type="match status" value="1"/>
</dbReference>
<dbReference type="FunFam" id="3.30.70.360:FF:000001">
    <property type="entry name" value="N-acetyldiaminopimelate deacetylase"/>
    <property type="match status" value="1"/>
</dbReference>
<dbReference type="GO" id="GO:0050118">
    <property type="term" value="F:N-acetyldiaminopimelate deacetylase activity"/>
    <property type="evidence" value="ECO:0007669"/>
    <property type="project" value="UniProtKB-EC"/>
</dbReference>
<dbReference type="STRING" id="46224.B4102_2392"/>
<comment type="caution">
    <text evidence="4">The sequence shown here is derived from an EMBL/GenBank/DDBJ whole genome shotgun (WGS) entry which is preliminary data.</text>
</comment>
<organism evidence="4 5">
    <name type="scientific">Heyndrickxia sporothermodurans</name>
    <dbReference type="NCBI Taxonomy" id="46224"/>
    <lineage>
        <taxon>Bacteria</taxon>
        <taxon>Bacillati</taxon>
        <taxon>Bacillota</taxon>
        <taxon>Bacilli</taxon>
        <taxon>Bacillales</taxon>
        <taxon>Bacillaceae</taxon>
        <taxon>Heyndrickxia</taxon>
    </lineage>
</organism>
<feature type="binding site" evidence="2">
    <location>
        <position position="163"/>
    </location>
    <ligand>
        <name>Mn(2+)</name>
        <dbReference type="ChEBI" id="CHEBI:29035"/>
        <label>2</label>
    </ligand>
</feature>
<dbReference type="EMBL" id="LQYN01000019">
    <property type="protein sequence ID" value="KYD09979.1"/>
    <property type="molecule type" value="Genomic_DNA"/>
</dbReference>
<feature type="binding site" evidence="2">
    <location>
        <position position="102"/>
    </location>
    <ligand>
        <name>Mn(2+)</name>
        <dbReference type="ChEBI" id="CHEBI:29035"/>
        <label>2</label>
    </ligand>
</feature>
<dbReference type="InterPro" id="IPR036264">
    <property type="entry name" value="Bact_exopeptidase_dim_dom"/>
</dbReference>
<feature type="binding site" evidence="2">
    <location>
        <position position="104"/>
    </location>
    <ligand>
        <name>Mn(2+)</name>
        <dbReference type="ChEBI" id="CHEBI:29035"/>
        <label>2</label>
    </ligand>
</feature>